<keyword evidence="3" id="KW-1185">Reference proteome</keyword>
<accession>A0A5B7HUM2</accession>
<dbReference type="Proteomes" id="UP000324222">
    <property type="component" value="Unassembled WGS sequence"/>
</dbReference>
<evidence type="ECO:0000313" key="3">
    <source>
        <dbReference type="Proteomes" id="UP000324222"/>
    </source>
</evidence>
<dbReference type="EMBL" id="VSRR010042855">
    <property type="protein sequence ID" value="MPC76210.1"/>
    <property type="molecule type" value="Genomic_DNA"/>
</dbReference>
<name>A0A5B7HUM2_PORTR</name>
<comment type="caution">
    <text evidence="2">The sequence shown here is derived from an EMBL/GenBank/DDBJ whole genome shotgun (WGS) entry which is preliminary data.</text>
</comment>
<feature type="region of interest" description="Disordered" evidence="1">
    <location>
        <begin position="1"/>
        <end position="29"/>
    </location>
</feature>
<organism evidence="2 3">
    <name type="scientific">Portunus trituberculatus</name>
    <name type="common">Swimming crab</name>
    <name type="synonym">Neptunus trituberculatus</name>
    <dbReference type="NCBI Taxonomy" id="210409"/>
    <lineage>
        <taxon>Eukaryota</taxon>
        <taxon>Metazoa</taxon>
        <taxon>Ecdysozoa</taxon>
        <taxon>Arthropoda</taxon>
        <taxon>Crustacea</taxon>
        <taxon>Multicrustacea</taxon>
        <taxon>Malacostraca</taxon>
        <taxon>Eumalacostraca</taxon>
        <taxon>Eucarida</taxon>
        <taxon>Decapoda</taxon>
        <taxon>Pleocyemata</taxon>
        <taxon>Brachyura</taxon>
        <taxon>Eubrachyura</taxon>
        <taxon>Portunoidea</taxon>
        <taxon>Portunidae</taxon>
        <taxon>Portuninae</taxon>
        <taxon>Portunus</taxon>
    </lineage>
</organism>
<reference evidence="2 3" key="1">
    <citation type="submission" date="2019-05" db="EMBL/GenBank/DDBJ databases">
        <title>Another draft genome of Portunus trituberculatus and its Hox gene families provides insights of decapod evolution.</title>
        <authorList>
            <person name="Jeong J.-H."/>
            <person name="Song I."/>
            <person name="Kim S."/>
            <person name="Choi T."/>
            <person name="Kim D."/>
            <person name="Ryu S."/>
            <person name="Kim W."/>
        </authorList>
    </citation>
    <scope>NUCLEOTIDE SEQUENCE [LARGE SCALE GENOMIC DNA]</scope>
    <source>
        <tissue evidence="2">Muscle</tissue>
    </source>
</reference>
<feature type="compositionally biased region" description="Basic and acidic residues" evidence="1">
    <location>
        <begin position="1"/>
        <end position="22"/>
    </location>
</feature>
<sequence length="73" mass="8650">MRPSTERIKEHQPYKDKPREYSRNASPLSTRMCRTNNSASRRLVEGIWPICHQEVCVRRRLTRFATCPVLSFT</sequence>
<gene>
    <name evidence="2" type="ORF">E2C01_070617</name>
</gene>
<evidence type="ECO:0000256" key="1">
    <source>
        <dbReference type="SAM" id="MobiDB-lite"/>
    </source>
</evidence>
<protein>
    <submittedName>
        <fullName evidence="2">Uncharacterized protein</fullName>
    </submittedName>
</protein>
<evidence type="ECO:0000313" key="2">
    <source>
        <dbReference type="EMBL" id="MPC76210.1"/>
    </source>
</evidence>
<dbReference type="AlphaFoldDB" id="A0A5B7HUM2"/>
<proteinExistence type="predicted"/>